<keyword evidence="1" id="KW-0808">Transferase</keyword>
<name>A0A2H0BWJ7_9BACT</name>
<dbReference type="SUPFAM" id="SSF53335">
    <property type="entry name" value="S-adenosyl-L-methionine-dependent methyltransferases"/>
    <property type="match status" value="1"/>
</dbReference>
<dbReference type="Gene3D" id="3.40.50.150">
    <property type="entry name" value="Vaccinia Virus protein VP39"/>
    <property type="match status" value="1"/>
</dbReference>
<organism evidence="1 2">
    <name type="scientific">Candidatus Roizmanbacteria bacterium CG22_combo_CG10-13_8_21_14_all_38_20</name>
    <dbReference type="NCBI Taxonomy" id="1974862"/>
    <lineage>
        <taxon>Bacteria</taxon>
        <taxon>Candidatus Roizmaniibacteriota</taxon>
    </lineage>
</organism>
<dbReference type="AlphaFoldDB" id="A0A2H0BWJ7"/>
<sequence length="460" mass="52850">MKKTTKLPGSFRDPSGFIFLEGRAIYRQINKSYKSNYDKLISSGLYKDLLEKSLLIPHRESTKKSTEPALSYKVIKPDMIPFISYAYEWSFSQLKVAALATLDISLIALKHNMILKDASAFNIQFIKNKAILIDTLSFQEYENKEPWVAYKQFCQHFLAPLALMSYADIRTRELLRTNIDGIPLDLASKLLPKKSWLNFGIATHIHLHAQSQKRYADKHETVKTNPRGISKTQLTNILINLKSTIESLNWNIAKTEWGDYYNQTNYSGKAFTHKQKLVKDITKKIKPKQIWDLGANTGEFSITTAPYTKNVIAFDIDPLAVERNYLKLNNIKINNILPLIQDLTNPSPALGWQNCERMSLIERGPVDLVLALALIHHLAISNNLPLSSIAEYLHSITANLVIEFVPKTDSQVQKMLASRKDIFDKYTQVQFEQEFDEYFITKSKHKITGSKRTLYWLKSR</sequence>
<comment type="caution">
    <text evidence="1">The sequence shown here is derived from an EMBL/GenBank/DDBJ whole genome shotgun (WGS) entry which is preliminary data.</text>
</comment>
<evidence type="ECO:0000313" key="2">
    <source>
        <dbReference type="Proteomes" id="UP000231246"/>
    </source>
</evidence>
<proteinExistence type="predicted"/>
<dbReference type="GO" id="GO:0032259">
    <property type="term" value="P:methylation"/>
    <property type="evidence" value="ECO:0007669"/>
    <property type="project" value="UniProtKB-KW"/>
</dbReference>
<dbReference type="EMBL" id="PCTA01000010">
    <property type="protein sequence ID" value="PIP61919.1"/>
    <property type="molecule type" value="Genomic_DNA"/>
</dbReference>
<dbReference type="CDD" id="cd02440">
    <property type="entry name" value="AdoMet_MTases"/>
    <property type="match status" value="1"/>
</dbReference>
<keyword evidence="1" id="KW-0489">Methyltransferase</keyword>
<dbReference type="Proteomes" id="UP000231246">
    <property type="component" value="Unassembled WGS sequence"/>
</dbReference>
<reference evidence="1 2" key="1">
    <citation type="submission" date="2017-09" db="EMBL/GenBank/DDBJ databases">
        <title>Depth-based differentiation of microbial function through sediment-hosted aquifers and enrichment of novel symbionts in the deep terrestrial subsurface.</title>
        <authorList>
            <person name="Probst A.J."/>
            <person name="Ladd B."/>
            <person name="Jarett J.K."/>
            <person name="Geller-Mcgrath D.E."/>
            <person name="Sieber C.M."/>
            <person name="Emerson J.B."/>
            <person name="Anantharaman K."/>
            <person name="Thomas B.C."/>
            <person name="Malmstrom R."/>
            <person name="Stieglmeier M."/>
            <person name="Klingl A."/>
            <person name="Woyke T."/>
            <person name="Ryan C.M."/>
            <person name="Banfield J.F."/>
        </authorList>
    </citation>
    <scope>NUCLEOTIDE SEQUENCE [LARGE SCALE GENOMIC DNA]</scope>
    <source>
        <strain evidence="1">CG22_combo_CG10-13_8_21_14_all_38_20</strain>
    </source>
</reference>
<evidence type="ECO:0000313" key="1">
    <source>
        <dbReference type="EMBL" id="PIP61919.1"/>
    </source>
</evidence>
<accession>A0A2H0BWJ7</accession>
<gene>
    <name evidence="1" type="ORF">COW99_01700</name>
</gene>
<dbReference type="InterPro" id="IPR029063">
    <property type="entry name" value="SAM-dependent_MTases_sf"/>
</dbReference>
<dbReference type="GO" id="GO:0008168">
    <property type="term" value="F:methyltransferase activity"/>
    <property type="evidence" value="ECO:0007669"/>
    <property type="project" value="UniProtKB-KW"/>
</dbReference>
<protein>
    <submittedName>
        <fullName evidence="1">SAM-dependent methyltransferase</fullName>
    </submittedName>
</protein>